<dbReference type="NCBIfam" id="TIGR00254">
    <property type="entry name" value="GGDEF"/>
    <property type="match status" value="1"/>
</dbReference>
<feature type="domain" description="GGDEF" evidence="3">
    <location>
        <begin position="177"/>
        <end position="309"/>
    </location>
</feature>
<dbReference type="PROSITE" id="PS50887">
    <property type="entry name" value="GGDEF"/>
    <property type="match status" value="1"/>
</dbReference>
<dbReference type="Pfam" id="PF12860">
    <property type="entry name" value="PAS_7"/>
    <property type="match status" value="1"/>
</dbReference>
<dbReference type="SMART" id="SM00267">
    <property type="entry name" value="GGDEF"/>
    <property type="match status" value="1"/>
</dbReference>
<dbReference type="Gene3D" id="3.30.450.20">
    <property type="entry name" value="PAS domain"/>
    <property type="match status" value="1"/>
</dbReference>
<evidence type="ECO:0000256" key="1">
    <source>
        <dbReference type="ARBA" id="ARBA00012528"/>
    </source>
</evidence>
<dbReference type="FunFam" id="3.30.70.270:FF:000001">
    <property type="entry name" value="Diguanylate cyclase domain protein"/>
    <property type="match status" value="1"/>
</dbReference>
<dbReference type="Gene3D" id="3.30.70.270">
    <property type="match status" value="1"/>
</dbReference>
<evidence type="ECO:0000313" key="4">
    <source>
        <dbReference type="EMBL" id="BCB25980.1"/>
    </source>
</evidence>
<dbReference type="GO" id="GO:0052621">
    <property type="term" value="F:diguanylate cyclase activity"/>
    <property type="evidence" value="ECO:0007669"/>
    <property type="project" value="UniProtKB-EC"/>
</dbReference>
<keyword evidence="5" id="KW-1185">Reference proteome</keyword>
<dbReference type="EMBL" id="AP022853">
    <property type="protein sequence ID" value="BCB25980.1"/>
    <property type="molecule type" value="Genomic_DNA"/>
</dbReference>
<dbReference type="PANTHER" id="PTHR45138:SF9">
    <property type="entry name" value="DIGUANYLATE CYCLASE DGCM-RELATED"/>
    <property type="match status" value="1"/>
</dbReference>
<dbReference type="RefSeq" id="WP_173060913.1">
    <property type="nucleotide sequence ID" value="NZ_AP022853.1"/>
</dbReference>
<dbReference type="KEGG" id="slac:SKTS_08660"/>
<accession>A0A6F8V9I1</accession>
<evidence type="ECO:0000256" key="2">
    <source>
        <dbReference type="ARBA" id="ARBA00034247"/>
    </source>
</evidence>
<dbReference type="Proteomes" id="UP000502260">
    <property type="component" value="Chromosome"/>
</dbReference>
<comment type="catalytic activity">
    <reaction evidence="2">
        <text>2 GTP = 3',3'-c-di-GMP + 2 diphosphate</text>
        <dbReference type="Rhea" id="RHEA:24898"/>
        <dbReference type="ChEBI" id="CHEBI:33019"/>
        <dbReference type="ChEBI" id="CHEBI:37565"/>
        <dbReference type="ChEBI" id="CHEBI:58805"/>
        <dbReference type="EC" id="2.7.7.65"/>
    </reaction>
</comment>
<sequence length="309" mass="35073">MTDESGGNRNSYDKNHFPQQADVLNIVLDHITQGMVVVGPDYRTLAFNRHFEEMFQLPPGTVEVGADFRDILRTWAATTGQDQQMLDYAIYQLDEPATFEFEFPQLINGDPRWCLLTHNPLPGKGFVRTFTDITKRKALEASLMKLSREDPLTGLYNRRTILDLLEEEIQRGQRYKHPLSFLMMDIDHFKKINDQWGHPTGDEVLKSFAAQCRSVMRENDKMGRFGGEEFVMLLPETGKTDAVLVAERIRKITAEMAVKPKRSSTPIPVTVSIGATTAGEGDDVEYVIARADEAMYEAKDAGRNRVICH</sequence>
<dbReference type="InterPro" id="IPR043128">
    <property type="entry name" value="Rev_trsase/Diguanyl_cyclase"/>
</dbReference>
<dbReference type="InterPro" id="IPR050469">
    <property type="entry name" value="Diguanylate_Cyclase"/>
</dbReference>
<dbReference type="InterPro" id="IPR029787">
    <property type="entry name" value="Nucleotide_cyclase"/>
</dbReference>
<name>A0A6F8V9I1_9PROT</name>
<dbReference type="SUPFAM" id="SSF55073">
    <property type="entry name" value="Nucleotide cyclase"/>
    <property type="match status" value="1"/>
</dbReference>
<evidence type="ECO:0000259" key="3">
    <source>
        <dbReference type="PROSITE" id="PS50887"/>
    </source>
</evidence>
<dbReference type="CDD" id="cd01949">
    <property type="entry name" value="GGDEF"/>
    <property type="match status" value="1"/>
</dbReference>
<organism evidence="4 5">
    <name type="scientific">Sulfurimicrobium lacus</name>
    <dbReference type="NCBI Taxonomy" id="2715678"/>
    <lineage>
        <taxon>Bacteria</taxon>
        <taxon>Pseudomonadati</taxon>
        <taxon>Pseudomonadota</taxon>
        <taxon>Betaproteobacteria</taxon>
        <taxon>Nitrosomonadales</taxon>
        <taxon>Sulfuricellaceae</taxon>
        <taxon>Sulfurimicrobium</taxon>
    </lineage>
</organism>
<dbReference type="InterPro" id="IPR000160">
    <property type="entry name" value="GGDEF_dom"/>
</dbReference>
<dbReference type="Pfam" id="PF00990">
    <property type="entry name" value="GGDEF"/>
    <property type="match status" value="1"/>
</dbReference>
<dbReference type="AlphaFoldDB" id="A0A6F8V9I1"/>
<dbReference type="InterPro" id="IPR035965">
    <property type="entry name" value="PAS-like_dom_sf"/>
</dbReference>
<protein>
    <recommendedName>
        <fullName evidence="1">diguanylate cyclase</fullName>
        <ecNumber evidence="1">2.7.7.65</ecNumber>
    </recommendedName>
</protein>
<dbReference type="SUPFAM" id="SSF55785">
    <property type="entry name" value="PYP-like sensor domain (PAS domain)"/>
    <property type="match status" value="1"/>
</dbReference>
<evidence type="ECO:0000313" key="5">
    <source>
        <dbReference type="Proteomes" id="UP000502260"/>
    </source>
</evidence>
<dbReference type="EC" id="2.7.7.65" evidence="1"/>
<proteinExistence type="predicted"/>
<dbReference type="PANTHER" id="PTHR45138">
    <property type="entry name" value="REGULATORY COMPONENTS OF SENSORY TRANSDUCTION SYSTEM"/>
    <property type="match status" value="1"/>
</dbReference>
<reference evidence="5" key="1">
    <citation type="submission" date="2020-03" db="EMBL/GenBank/DDBJ databases">
        <title>Complete genome sequence of sulfur-oxidizing bacterium skT11.</title>
        <authorList>
            <person name="Kanda M."/>
            <person name="Kojima H."/>
            <person name="Fukui M."/>
        </authorList>
    </citation>
    <scope>NUCLEOTIDE SEQUENCE [LARGE SCALE GENOMIC DNA]</scope>
    <source>
        <strain evidence="5">skT11</strain>
    </source>
</reference>
<gene>
    <name evidence="4" type="ORF">SKTS_08660</name>
</gene>